<keyword evidence="3" id="KW-1185">Reference proteome</keyword>
<dbReference type="Pfam" id="PF20590">
    <property type="entry name" value="DUF6791"/>
    <property type="match status" value="1"/>
</dbReference>
<protein>
    <submittedName>
        <fullName evidence="2">ThiF family adenylyltransferase</fullName>
    </submittedName>
</protein>
<dbReference type="GO" id="GO:0016779">
    <property type="term" value="F:nucleotidyltransferase activity"/>
    <property type="evidence" value="ECO:0007669"/>
    <property type="project" value="UniProtKB-KW"/>
</dbReference>
<dbReference type="NCBIfam" id="NF004804">
    <property type="entry name" value="PRK06153.1-3"/>
    <property type="match status" value="1"/>
</dbReference>
<dbReference type="Gene3D" id="3.40.50.720">
    <property type="entry name" value="NAD(P)-binding Rossmann-like Domain"/>
    <property type="match status" value="1"/>
</dbReference>
<dbReference type="CDD" id="cd01483">
    <property type="entry name" value="E1_enzyme_family"/>
    <property type="match status" value="1"/>
</dbReference>
<dbReference type="InterPro" id="IPR046741">
    <property type="entry name" value="DUF6791"/>
</dbReference>
<dbReference type="EMBL" id="BAAAQD010000002">
    <property type="protein sequence ID" value="GAA1503688.1"/>
    <property type="molecule type" value="Genomic_DNA"/>
</dbReference>
<dbReference type="Proteomes" id="UP001501470">
    <property type="component" value="Unassembled WGS sequence"/>
</dbReference>
<evidence type="ECO:0000313" key="2">
    <source>
        <dbReference type="EMBL" id="GAA1503688.1"/>
    </source>
</evidence>
<evidence type="ECO:0000259" key="1">
    <source>
        <dbReference type="Pfam" id="PF20590"/>
    </source>
</evidence>
<sequence length="369" mass="40189">MSIVDARLVVGHVPYVTEDGEVSFGTLVTALALAGDETIPPGDHVARFAGRRPCDAEGRPLTSLINSEIDEHVEGIHLRFLFSQKPEGGYRDHHHQMTSYIAMLTGPALARDPSATARTYPVVEDDEPDAVFRYLDTATSRAGISASAAKLALDNVAIIGLGGSGGYILDHVAKTPVRQIHLFDGDVFQQHTAFRAPGAASLEQLRGRPVKVDYYTAMYSVMRTGIVPHPYYLTKDNVDELKDMSFVFIAIDEGPPKRDIIAALEEFGIAFIDVGMGLYNVDGAVGGILRVTTSTPQQRDHAHDRIPFGDADPDDEYEHNIQTGDLNGLNAALAVVQWRKLYGSYLNLSHEHHSTFTIGTGALNTEDHA</sequence>
<dbReference type="SUPFAM" id="SSF69572">
    <property type="entry name" value="Activating enzymes of the ubiquitin-like proteins"/>
    <property type="match status" value="1"/>
</dbReference>
<feature type="domain" description="DUF6791" evidence="1">
    <location>
        <begin position="2"/>
        <end position="137"/>
    </location>
</feature>
<evidence type="ECO:0000313" key="3">
    <source>
        <dbReference type="Proteomes" id="UP001501470"/>
    </source>
</evidence>
<comment type="caution">
    <text evidence="2">The sequence shown here is derived from an EMBL/GenBank/DDBJ whole genome shotgun (WGS) entry which is preliminary data.</text>
</comment>
<gene>
    <name evidence="2" type="ORF">GCM10009827_016020</name>
</gene>
<proteinExistence type="predicted"/>
<reference evidence="2 3" key="1">
    <citation type="journal article" date="2019" name="Int. J. Syst. Evol. Microbiol.">
        <title>The Global Catalogue of Microorganisms (GCM) 10K type strain sequencing project: providing services to taxonomists for standard genome sequencing and annotation.</title>
        <authorList>
            <consortium name="The Broad Institute Genomics Platform"/>
            <consortium name="The Broad Institute Genome Sequencing Center for Infectious Disease"/>
            <person name="Wu L."/>
            <person name="Ma J."/>
        </authorList>
    </citation>
    <scope>NUCLEOTIDE SEQUENCE [LARGE SCALE GENOMIC DNA]</scope>
    <source>
        <strain evidence="2 3">JCM 15933</strain>
    </source>
</reference>
<name>A0ABN1ZSZ5_9ACTN</name>
<accession>A0ABN1ZSZ5</accession>
<keyword evidence="2" id="KW-0548">Nucleotidyltransferase</keyword>
<dbReference type="NCBIfam" id="NF004805">
    <property type="entry name" value="PRK06153.1-4"/>
    <property type="match status" value="1"/>
</dbReference>
<dbReference type="InterPro" id="IPR035985">
    <property type="entry name" value="Ubiquitin-activating_enz"/>
</dbReference>
<organism evidence="2 3">
    <name type="scientific">Dactylosporangium maewongense</name>
    <dbReference type="NCBI Taxonomy" id="634393"/>
    <lineage>
        <taxon>Bacteria</taxon>
        <taxon>Bacillati</taxon>
        <taxon>Actinomycetota</taxon>
        <taxon>Actinomycetes</taxon>
        <taxon>Micromonosporales</taxon>
        <taxon>Micromonosporaceae</taxon>
        <taxon>Dactylosporangium</taxon>
    </lineage>
</organism>
<keyword evidence="2" id="KW-0808">Transferase</keyword>